<dbReference type="AlphaFoldDB" id="A0A0N0NNP9"/>
<dbReference type="GeneID" id="28737552"/>
<organism evidence="2 3">
    <name type="scientific">Cyphellophora attinorum</name>
    <dbReference type="NCBI Taxonomy" id="1664694"/>
    <lineage>
        <taxon>Eukaryota</taxon>
        <taxon>Fungi</taxon>
        <taxon>Dikarya</taxon>
        <taxon>Ascomycota</taxon>
        <taxon>Pezizomycotina</taxon>
        <taxon>Eurotiomycetes</taxon>
        <taxon>Chaetothyriomycetidae</taxon>
        <taxon>Chaetothyriales</taxon>
        <taxon>Cyphellophoraceae</taxon>
        <taxon>Cyphellophora</taxon>
    </lineage>
</organism>
<reference evidence="2 3" key="1">
    <citation type="submission" date="2015-06" db="EMBL/GenBank/DDBJ databases">
        <title>Draft genome of the ant-associated black yeast Phialophora attae CBS 131958.</title>
        <authorList>
            <person name="Moreno L.F."/>
            <person name="Stielow B.J."/>
            <person name="de Hoog S."/>
            <person name="Vicente V.A."/>
            <person name="Weiss V.A."/>
            <person name="de Vries M."/>
            <person name="Cruz L.M."/>
            <person name="Souza E.M."/>
        </authorList>
    </citation>
    <scope>NUCLEOTIDE SEQUENCE [LARGE SCALE GENOMIC DNA]</scope>
    <source>
        <strain evidence="2 3">CBS 131958</strain>
    </source>
</reference>
<sequence>MSSINSISALLFWCLAITPAFARLSYPKPRQAASDLTPIMFSEPLLEPNIIATFDNGIWIENLAARSTDGNFVGTVLSKPQVYLISYDSKFDPVIVAEFPEYTACLGIVELGLDVFYAVIGNFSTKTFTSTQGSYSIWEINLNGLELEHDSEGHWSDWKRGTQAQLKKVADLPDAGLANGLTVLNPTLGILLVADSINGIVWSVNVRTGDVASAIKDATMAPQPDLSGGLPLGINGLVASNGYLYYDNTNTVTFYRSPINSTTGAATGPAELLIDQEFANIFPDDFTLDFAGNAWLACEYGHVAFFDSVTNGEKHNITAVAGNSTGLPHGLTSAKFGITSLDLERGSLYVSTNGDPFSYGSDEPAKGQLVRYDTAVLGYY</sequence>
<dbReference type="OrthoDB" id="9977941at2759"/>
<dbReference type="PANTHER" id="PTHR42060">
    <property type="entry name" value="NHL REPEAT-CONTAINING PROTEIN-RELATED"/>
    <property type="match status" value="1"/>
</dbReference>
<accession>A0A0N0NNP9</accession>
<dbReference type="EMBL" id="LFJN01000008">
    <property type="protein sequence ID" value="KPI41841.1"/>
    <property type="molecule type" value="Genomic_DNA"/>
</dbReference>
<dbReference type="VEuPathDB" id="FungiDB:AB675_5460"/>
<evidence type="ECO:0000313" key="3">
    <source>
        <dbReference type="Proteomes" id="UP000038010"/>
    </source>
</evidence>
<evidence type="ECO:0000313" key="2">
    <source>
        <dbReference type="EMBL" id="KPI41841.1"/>
    </source>
</evidence>
<proteinExistence type="predicted"/>
<dbReference type="STRING" id="1664694.A0A0N0NNP9"/>
<feature type="chain" id="PRO_5005856934" description="SMP-30/Gluconolactonase/LRE-like region domain-containing protein" evidence="1">
    <location>
        <begin position="23"/>
        <end position="380"/>
    </location>
</feature>
<evidence type="ECO:0000256" key="1">
    <source>
        <dbReference type="SAM" id="SignalP"/>
    </source>
</evidence>
<dbReference type="InterPro" id="IPR052998">
    <property type="entry name" value="Hetero-Diels-Alderase-like"/>
</dbReference>
<keyword evidence="1" id="KW-0732">Signal</keyword>
<dbReference type="Proteomes" id="UP000038010">
    <property type="component" value="Unassembled WGS sequence"/>
</dbReference>
<protein>
    <recommendedName>
        <fullName evidence="4">SMP-30/Gluconolactonase/LRE-like region domain-containing protein</fullName>
    </recommendedName>
</protein>
<dbReference type="RefSeq" id="XP_018001804.1">
    <property type="nucleotide sequence ID" value="XM_018145672.1"/>
</dbReference>
<dbReference type="InterPro" id="IPR011042">
    <property type="entry name" value="6-blade_b-propeller_TolB-like"/>
</dbReference>
<evidence type="ECO:0008006" key="4">
    <source>
        <dbReference type="Google" id="ProtNLM"/>
    </source>
</evidence>
<dbReference type="Gene3D" id="2.120.10.30">
    <property type="entry name" value="TolB, C-terminal domain"/>
    <property type="match status" value="1"/>
</dbReference>
<dbReference type="PANTHER" id="PTHR42060:SF1">
    <property type="entry name" value="NHL REPEAT-CONTAINING PROTEIN"/>
    <property type="match status" value="1"/>
</dbReference>
<keyword evidence="3" id="KW-1185">Reference proteome</keyword>
<feature type="signal peptide" evidence="1">
    <location>
        <begin position="1"/>
        <end position="22"/>
    </location>
</feature>
<dbReference type="SUPFAM" id="SSF63829">
    <property type="entry name" value="Calcium-dependent phosphotriesterase"/>
    <property type="match status" value="1"/>
</dbReference>
<comment type="caution">
    <text evidence="2">The sequence shown here is derived from an EMBL/GenBank/DDBJ whole genome shotgun (WGS) entry which is preliminary data.</text>
</comment>
<gene>
    <name evidence="2" type="ORF">AB675_5460</name>
</gene>
<name>A0A0N0NNP9_9EURO</name>